<feature type="domain" description="YncI copper-binding" evidence="2">
    <location>
        <begin position="24"/>
        <end position="171"/>
    </location>
</feature>
<dbReference type="InterPro" id="IPR021174">
    <property type="entry name" value="UCP037139"/>
</dbReference>
<evidence type="ECO:0000259" key="2">
    <source>
        <dbReference type="Pfam" id="PF07987"/>
    </source>
</evidence>
<evidence type="ECO:0000313" key="4">
    <source>
        <dbReference type="Proteomes" id="UP000440694"/>
    </source>
</evidence>
<dbReference type="Gene3D" id="2.60.40.1890">
    <property type="entry name" value="PCu(A)C copper chaperone"/>
    <property type="match status" value="1"/>
</dbReference>
<dbReference type="Pfam" id="PF04314">
    <property type="entry name" value="PCuAC"/>
    <property type="match status" value="1"/>
</dbReference>
<reference evidence="3 4" key="1">
    <citation type="submission" date="2019-11" db="EMBL/GenBank/DDBJ databases">
        <title>Identification of a novel strain.</title>
        <authorList>
            <person name="Xu Q."/>
            <person name="Wang G."/>
        </authorList>
    </citation>
    <scope>NUCLEOTIDE SEQUENCE [LARGE SCALE GENOMIC DNA]</scope>
    <source>
        <strain evidence="4">xq</strain>
    </source>
</reference>
<dbReference type="InterPro" id="IPR012533">
    <property type="entry name" value="YcnI-copper_dom"/>
</dbReference>
<evidence type="ECO:0000313" key="3">
    <source>
        <dbReference type="EMBL" id="MTD96128.1"/>
    </source>
</evidence>
<organism evidence="3 4">
    <name type="scientific">Hyphomicrobium album</name>
    <dbReference type="NCBI Taxonomy" id="2665159"/>
    <lineage>
        <taxon>Bacteria</taxon>
        <taxon>Pseudomonadati</taxon>
        <taxon>Pseudomonadota</taxon>
        <taxon>Alphaproteobacteria</taxon>
        <taxon>Hyphomicrobiales</taxon>
        <taxon>Hyphomicrobiaceae</taxon>
        <taxon>Hyphomicrobium</taxon>
    </lineage>
</organism>
<gene>
    <name evidence="3" type="ORF">GIW81_17450</name>
</gene>
<dbReference type="SUPFAM" id="SSF110087">
    <property type="entry name" value="DR1885-like metal-binding protein"/>
    <property type="match status" value="1"/>
</dbReference>
<dbReference type="Proteomes" id="UP000440694">
    <property type="component" value="Unassembled WGS sequence"/>
</dbReference>
<feature type="chain" id="PRO_5026329538" evidence="1">
    <location>
        <begin position="24"/>
        <end position="329"/>
    </location>
</feature>
<dbReference type="InterPro" id="IPR036182">
    <property type="entry name" value="PCuAC_sf"/>
</dbReference>
<feature type="signal peptide" evidence="1">
    <location>
        <begin position="1"/>
        <end position="23"/>
    </location>
</feature>
<dbReference type="AlphaFoldDB" id="A0A6I3KP78"/>
<dbReference type="RefSeq" id="WP_154740589.1">
    <property type="nucleotide sequence ID" value="NZ_WMBQ01000002.1"/>
</dbReference>
<accession>A0A6I3KP78</accession>
<dbReference type="InterPro" id="IPR038507">
    <property type="entry name" value="YcnI-like_sf"/>
</dbReference>
<dbReference type="CDD" id="cd08545">
    <property type="entry name" value="YcnI_like"/>
    <property type="match status" value="1"/>
</dbReference>
<name>A0A6I3KP78_9HYPH</name>
<sequence length="329" mass="34612">MLKGLRVGVFALGIVGVGTAAHAHVSLETKQAKAGGSYKAVFGIPHGCEGQPTTEVSIEIPEGVIGVKPMPKPGWTLALEKGPYARTYKFHHGETKSDGVKRVTWSGGSLPDEYFDQFVLSTYIAGELPPDTRIYFPVTQKCASGELRWSEVPAEGQDAHSLEHPAPGLALISDEVKKQDKVAGAMAVAGGAIEIGAPWTRPVGNAGGIGAGYAIITNNSTETDELLGGSSDSAERVEMHETSIDDKGVASMKKLDSVALQSGQRIELKPGGMHIMFIGLKEPQKEGGILKAKLKFQKAGEVDVEFAVKAAGPGSAGGHGGHEHMHHDH</sequence>
<dbReference type="EMBL" id="WMBQ01000002">
    <property type="protein sequence ID" value="MTD96128.1"/>
    <property type="molecule type" value="Genomic_DNA"/>
</dbReference>
<dbReference type="PANTHER" id="PTHR36302">
    <property type="entry name" value="BLR7088 PROTEIN"/>
    <property type="match status" value="1"/>
</dbReference>
<dbReference type="Gene3D" id="2.60.40.2230">
    <property type="entry name" value="Uncharacterised protein YcnI-like PF07987, DUF1775"/>
    <property type="match status" value="1"/>
</dbReference>
<evidence type="ECO:0000256" key="1">
    <source>
        <dbReference type="SAM" id="SignalP"/>
    </source>
</evidence>
<proteinExistence type="predicted"/>
<dbReference type="InterPro" id="IPR007410">
    <property type="entry name" value="LpqE-like"/>
</dbReference>
<keyword evidence="4" id="KW-1185">Reference proteome</keyword>
<dbReference type="Pfam" id="PF07987">
    <property type="entry name" value="DUF1775"/>
    <property type="match status" value="1"/>
</dbReference>
<dbReference type="PANTHER" id="PTHR36302:SF1">
    <property type="entry name" value="COPPER CHAPERONE PCU(A)C"/>
    <property type="match status" value="1"/>
</dbReference>
<dbReference type="PIRSF" id="PIRSF037139">
    <property type="entry name" value="UCP037139"/>
    <property type="match status" value="1"/>
</dbReference>
<comment type="caution">
    <text evidence="3">The sequence shown here is derived from an EMBL/GenBank/DDBJ whole genome shotgun (WGS) entry which is preliminary data.</text>
</comment>
<protein>
    <submittedName>
        <fullName evidence="3">DUF1775 domain-containing protein</fullName>
    </submittedName>
</protein>
<keyword evidence="1" id="KW-0732">Signal</keyword>
<dbReference type="InterPro" id="IPR058248">
    <property type="entry name" value="Lxx211020-like"/>
</dbReference>